<dbReference type="InterPro" id="IPR017850">
    <property type="entry name" value="Alkaline_phosphatase_core_sf"/>
</dbReference>
<gene>
    <name evidence="2" type="ORF">B1B_00246</name>
</gene>
<feature type="domain" description="Sulfatase N-terminal" evidence="1">
    <location>
        <begin position="45"/>
        <end position="165"/>
    </location>
</feature>
<protein>
    <submittedName>
        <fullName evidence="2">Sulfatase</fullName>
    </submittedName>
</protein>
<evidence type="ECO:0000313" key="2">
    <source>
        <dbReference type="EMBL" id="EQD79355.1"/>
    </source>
</evidence>
<name>T1DB58_9ZZZZ</name>
<dbReference type="Pfam" id="PF00884">
    <property type="entry name" value="Sulfatase"/>
    <property type="match status" value="1"/>
</dbReference>
<dbReference type="PANTHER" id="PTHR43751:SF3">
    <property type="entry name" value="SULFATASE N-TERMINAL DOMAIN-CONTAINING PROTEIN"/>
    <property type="match status" value="1"/>
</dbReference>
<organism evidence="2">
    <name type="scientific">mine drainage metagenome</name>
    <dbReference type="NCBI Taxonomy" id="410659"/>
    <lineage>
        <taxon>unclassified sequences</taxon>
        <taxon>metagenomes</taxon>
        <taxon>ecological metagenomes</taxon>
    </lineage>
</organism>
<reference evidence="2" key="1">
    <citation type="submission" date="2013-08" db="EMBL/GenBank/DDBJ databases">
        <authorList>
            <person name="Mendez C."/>
            <person name="Richter M."/>
            <person name="Ferrer M."/>
            <person name="Sanchez J."/>
        </authorList>
    </citation>
    <scope>NUCLEOTIDE SEQUENCE</scope>
</reference>
<feature type="non-terminal residue" evidence="2">
    <location>
        <position position="200"/>
    </location>
</feature>
<dbReference type="EMBL" id="AUZY01000189">
    <property type="protein sequence ID" value="EQD79355.1"/>
    <property type="molecule type" value="Genomic_DNA"/>
</dbReference>
<proteinExistence type="predicted"/>
<feature type="non-terminal residue" evidence="2">
    <location>
        <position position="1"/>
    </location>
</feature>
<dbReference type="Gene3D" id="3.40.720.10">
    <property type="entry name" value="Alkaline Phosphatase, subunit A"/>
    <property type="match status" value="1"/>
</dbReference>
<dbReference type="SUPFAM" id="SSF53649">
    <property type="entry name" value="Alkaline phosphatase-like"/>
    <property type="match status" value="1"/>
</dbReference>
<dbReference type="InterPro" id="IPR000917">
    <property type="entry name" value="Sulfatase_N"/>
</dbReference>
<dbReference type="InterPro" id="IPR052701">
    <property type="entry name" value="GAG_Ulvan_Degrading_Sulfatases"/>
</dbReference>
<dbReference type="AlphaFoldDB" id="T1DB58"/>
<dbReference type="PANTHER" id="PTHR43751">
    <property type="entry name" value="SULFATASE"/>
    <property type="match status" value="1"/>
</dbReference>
<accession>T1DB58</accession>
<comment type="caution">
    <text evidence="2">The sequence shown here is derived from an EMBL/GenBank/DDBJ whole genome shotgun (WGS) entry which is preliminary data.</text>
</comment>
<sequence length="200" mass="22725">CTLSNIIPSLILDSMYIKLRKKMAKSVSESNDTYKLDRGSKLTNKHLLSYLNTKNESPKFIFMNYIEAHEGYPVEDAIIQDKWLHLSGIKPLEENEFGKLHSAYKERINYLDLRVGDALKILKNTGTLDDALVILTSDHGQSFGDHGTMYHSEIPYNSIAKVPLISVRYISGKVVRERSTIDHPASLTRLHQTTYNIASQ</sequence>
<evidence type="ECO:0000259" key="1">
    <source>
        <dbReference type="Pfam" id="PF00884"/>
    </source>
</evidence>
<reference evidence="2" key="2">
    <citation type="journal article" date="2014" name="ISME J.">
        <title>Microbial stratification in low pH oxic and suboxic macroscopic growths along an acid mine drainage.</title>
        <authorList>
            <person name="Mendez-Garcia C."/>
            <person name="Mesa V."/>
            <person name="Sprenger R.R."/>
            <person name="Richter M."/>
            <person name="Diez M.S."/>
            <person name="Solano J."/>
            <person name="Bargiela R."/>
            <person name="Golyshina O.V."/>
            <person name="Manteca A."/>
            <person name="Ramos J.L."/>
            <person name="Gallego J.R."/>
            <person name="Llorente I."/>
            <person name="Martins Dos Santos V.A."/>
            <person name="Jensen O.N."/>
            <person name="Pelaez A.I."/>
            <person name="Sanchez J."/>
            <person name="Ferrer M."/>
        </authorList>
    </citation>
    <scope>NUCLEOTIDE SEQUENCE</scope>
</reference>